<dbReference type="PANTHER" id="PTHR35586:SF1">
    <property type="entry name" value="SLL1691 PROTEIN"/>
    <property type="match status" value="1"/>
</dbReference>
<evidence type="ECO:0000313" key="2">
    <source>
        <dbReference type="EMBL" id="SFU80673.1"/>
    </source>
</evidence>
<dbReference type="Pfam" id="PF14261">
    <property type="entry name" value="DUF4351"/>
    <property type="match status" value="1"/>
</dbReference>
<feature type="domain" description="DUF4351" evidence="1">
    <location>
        <begin position="63"/>
        <end position="116"/>
    </location>
</feature>
<feature type="non-terminal residue" evidence="2">
    <location>
        <position position="1"/>
    </location>
</feature>
<dbReference type="RefSeq" id="WP_143100959.1">
    <property type="nucleotide sequence ID" value="NZ_FPBL01000015.1"/>
</dbReference>
<dbReference type="Proteomes" id="UP000183926">
    <property type="component" value="Unassembled WGS sequence"/>
</dbReference>
<sequence length="120" mass="14178">RAFTVWLKRVFLPGRMPKTSFDEIHDLQEVHSMLSERVKDWTKDWKQQGIEEGKQIGIREGRQEGRLEGEMDLLLRQLEWRFGPVSEIIDARIKKADSQTLQLWGKRILTAQTIEEVFVD</sequence>
<accession>A0A1I7J682</accession>
<gene>
    <name evidence="2" type="ORF">SAMN05216339_1151</name>
</gene>
<reference evidence="2 3" key="1">
    <citation type="submission" date="2016-10" db="EMBL/GenBank/DDBJ databases">
        <authorList>
            <person name="de Groot N.N."/>
        </authorList>
    </citation>
    <scope>NUCLEOTIDE SEQUENCE [LARGE SCALE GENOMIC DNA]</scope>
    <source>
        <strain evidence="2 3">Nm24</strain>
    </source>
</reference>
<proteinExistence type="predicted"/>
<protein>
    <recommendedName>
        <fullName evidence="1">DUF4351 domain-containing protein</fullName>
    </recommendedName>
</protein>
<evidence type="ECO:0000313" key="3">
    <source>
        <dbReference type="Proteomes" id="UP000183926"/>
    </source>
</evidence>
<organism evidence="2 3">
    <name type="scientific">Nitrosomonas eutropha</name>
    <dbReference type="NCBI Taxonomy" id="916"/>
    <lineage>
        <taxon>Bacteria</taxon>
        <taxon>Pseudomonadati</taxon>
        <taxon>Pseudomonadota</taxon>
        <taxon>Betaproteobacteria</taxon>
        <taxon>Nitrosomonadales</taxon>
        <taxon>Nitrosomonadaceae</taxon>
        <taxon>Nitrosomonas</taxon>
    </lineage>
</organism>
<evidence type="ECO:0000259" key="1">
    <source>
        <dbReference type="Pfam" id="PF14261"/>
    </source>
</evidence>
<dbReference type="InterPro" id="IPR025587">
    <property type="entry name" value="DUF4351"/>
</dbReference>
<dbReference type="PANTHER" id="PTHR35586">
    <property type="entry name" value="SLL1691 PROTEIN"/>
    <property type="match status" value="1"/>
</dbReference>
<dbReference type="OrthoDB" id="932587at2"/>
<name>A0A1I7J682_9PROT</name>
<dbReference type="EMBL" id="FPBL01000015">
    <property type="protein sequence ID" value="SFU80673.1"/>
    <property type="molecule type" value="Genomic_DNA"/>
</dbReference>
<dbReference type="AlphaFoldDB" id="A0A1I7J682"/>